<sequence>MNESSNVFQNLRVPEMWPSDDAPEIIPYCIDVATFALRKIDDWRFPVSEFDAPDFTESEATLVSCWKQATATLKELGGMAECLDGIDDAPSEKALVTATDTTLKMLHIFCDFAFTLNSAVTKECRIHPDSEDLNNWSVASAKDVAGLLAITLKLLEIRSNLPVQSEDVTAEEPAAA</sequence>
<proteinExistence type="predicted"/>
<organism evidence="1">
    <name type="scientific">marine sediment metagenome</name>
    <dbReference type="NCBI Taxonomy" id="412755"/>
    <lineage>
        <taxon>unclassified sequences</taxon>
        <taxon>metagenomes</taxon>
        <taxon>ecological metagenomes</taxon>
    </lineage>
</organism>
<dbReference type="EMBL" id="LAZR01026518">
    <property type="protein sequence ID" value="KKL68481.1"/>
    <property type="molecule type" value="Genomic_DNA"/>
</dbReference>
<dbReference type="AlphaFoldDB" id="A0A0F9EQE0"/>
<reference evidence="1" key="1">
    <citation type="journal article" date="2015" name="Nature">
        <title>Complex archaea that bridge the gap between prokaryotes and eukaryotes.</title>
        <authorList>
            <person name="Spang A."/>
            <person name="Saw J.H."/>
            <person name="Jorgensen S.L."/>
            <person name="Zaremba-Niedzwiedzka K."/>
            <person name="Martijn J."/>
            <person name="Lind A.E."/>
            <person name="van Eijk R."/>
            <person name="Schleper C."/>
            <person name="Guy L."/>
            <person name="Ettema T.J."/>
        </authorList>
    </citation>
    <scope>NUCLEOTIDE SEQUENCE</scope>
</reference>
<protein>
    <submittedName>
        <fullName evidence="1">Uncharacterized protein</fullName>
    </submittedName>
</protein>
<accession>A0A0F9EQE0</accession>
<evidence type="ECO:0000313" key="1">
    <source>
        <dbReference type="EMBL" id="KKL68481.1"/>
    </source>
</evidence>
<gene>
    <name evidence="1" type="ORF">LCGC14_2124570</name>
</gene>
<name>A0A0F9EQE0_9ZZZZ</name>
<comment type="caution">
    <text evidence="1">The sequence shown here is derived from an EMBL/GenBank/DDBJ whole genome shotgun (WGS) entry which is preliminary data.</text>
</comment>